<feature type="compositionally biased region" description="Polar residues" evidence="1">
    <location>
        <begin position="14"/>
        <end position="23"/>
    </location>
</feature>
<comment type="caution">
    <text evidence="3">The sequence shown here is derived from an EMBL/GenBank/DDBJ whole genome shotgun (WGS) entry which is preliminary data.</text>
</comment>
<feature type="region of interest" description="Disordered" evidence="1">
    <location>
        <begin position="1"/>
        <end position="23"/>
    </location>
</feature>
<dbReference type="PANTHER" id="PTHR47611">
    <property type="entry name" value="HAT DIMERISATION DOMAIN, C-TERMINAL"/>
    <property type="match status" value="1"/>
</dbReference>
<keyword evidence="4" id="KW-1185">Reference proteome</keyword>
<reference evidence="3 4" key="1">
    <citation type="submission" date="2023-02" db="EMBL/GenBank/DDBJ databases">
        <title>LHISI_Scaffold_Assembly.</title>
        <authorList>
            <person name="Stuart O.P."/>
            <person name="Cleave R."/>
            <person name="Magrath M.J.L."/>
            <person name="Mikheyev A.S."/>
        </authorList>
    </citation>
    <scope>NUCLEOTIDE SEQUENCE [LARGE SCALE GENOMIC DNA]</scope>
    <source>
        <strain evidence="3">Daus_M_001</strain>
        <tissue evidence="3">Leg muscle</tissue>
    </source>
</reference>
<dbReference type="InterPro" id="IPR012337">
    <property type="entry name" value="RNaseH-like_sf"/>
</dbReference>
<dbReference type="Pfam" id="PF05699">
    <property type="entry name" value="Dimer_Tnp_hAT"/>
    <property type="match status" value="1"/>
</dbReference>
<dbReference type="Proteomes" id="UP001159363">
    <property type="component" value="Chromosome 4"/>
</dbReference>
<dbReference type="SUPFAM" id="SSF53098">
    <property type="entry name" value="Ribonuclease H-like"/>
    <property type="match status" value="1"/>
</dbReference>
<protein>
    <recommendedName>
        <fullName evidence="2">HAT C-terminal dimerisation domain-containing protein</fullName>
    </recommendedName>
</protein>
<proteinExistence type="predicted"/>
<feature type="non-terminal residue" evidence="3">
    <location>
        <position position="124"/>
    </location>
</feature>
<feature type="domain" description="HAT C-terminal dimerisation" evidence="2">
    <location>
        <begin position="52"/>
        <end position="123"/>
    </location>
</feature>
<gene>
    <name evidence="3" type="ORF">PR048_015333</name>
</gene>
<evidence type="ECO:0000256" key="1">
    <source>
        <dbReference type="SAM" id="MobiDB-lite"/>
    </source>
</evidence>
<accession>A0ABQ9HGS5</accession>
<dbReference type="PANTHER" id="PTHR47611:SF1">
    <property type="entry name" value="CCHC-TYPE DOMAIN-CONTAINING PROTEIN"/>
    <property type="match status" value="1"/>
</dbReference>
<sequence length="124" mass="13869">MEKISVTRGLSPAEKNSVTPSSAISHGVWARYKQLIPSRNVTPHSHATARDELNNYRNEPIINPESNPKAVGQYWHDSEHRRLKNVALKYLCVSSSTVSSERAFSTAGAICDVKRSRLVPERVK</sequence>
<dbReference type="EMBL" id="JARBHB010000005">
    <property type="protein sequence ID" value="KAJ8883489.1"/>
    <property type="molecule type" value="Genomic_DNA"/>
</dbReference>
<dbReference type="InterPro" id="IPR008906">
    <property type="entry name" value="HATC_C_dom"/>
</dbReference>
<organism evidence="3 4">
    <name type="scientific">Dryococelus australis</name>
    <dbReference type="NCBI Taxonomy" id="614101"/>
    <lineage>
        <taxon>Eukaryota</taxon>
        <taxon>Metazoa</taxon>
        <taxon>Ecdysozoa</taxon>
        <taxon>Arthropoda</taxon>
        <taxon>Hexapoda</taxon>
        <taxon>Insecta</taxon>
        <taxon>Pterygota</taxon>
        <taxon>Neoptera</taxon>
        <taxon>Polyneoptera</taxon>
        <taxon>Phasmatodea</taxon>
        <taxon>Verophasmatodea</taxon>
        <taxon>Anareolatae</taxon>
        <taxon>Phasmatidae</taxon>
        <taxon>Eurycanthinae</taxon>
        <taxon>Dryococelus</taxon>
    </lineage>
</organism>
<name>A0ABQ9HGS5_9NEOP</name>
<evidence type="ECO:0000313" key="3">
    <source>
        <dbReference type="EMBL" id="KAJ8883489.1"/>
    </source>
</evidence>
<evidence type="ECO:0000259" key="2">
    <source>
        <dbReference type="Pfam" id="PF05699"/>
    </source>
</evidence>
<evidence type="ECO:0000313" key="4">
    <source>
        <dbReference type="Proteomes" id="UP001159363"/>
    </source>
</evidence>